<feature type="transmembrane region" description="Helical" evidence="7">
    <location>
        <begin position="477"/>
        <end position="497"/>
    </location>
</feature>
<keyword evidence="4 7" id="KW-0812">Transmembrane</keyword>
<keyword evidence="6 7" id="KW-0472">Membrane</keyword>
<name>A0AAD5LU06_PYTIN</name>
<keyword evidence="3" id="KW-0813">Transport</keyword>
<dbReference type="GO" id="GO:0016020">
    <property type="term" value="C:membrane"/>
    <property type="evidence" value="ECO:0007669"/>
    <property type="project" value="UniProtKB-SubCell"/>
</dbReference>
<evidence type="ECO:0000256" key="1">
    <source>
        <dbReference type="ARBA" id="ARBA00004141"/>
    </source>
</evidence>
<protein>
    <recommendedName>
        <fullName evidence="10">Transmembrane protein</fullName>
    </recommendedName>
</protein>
<dbReference type="PANTHER" id="PTHR31585:SF5">
    <property type="entry name" value="RNA-BINDING S4 DOMAIN-CONTAINING PROTEIN"/>
    <property type="match status" value="1"/>
</dbReference>
<comment type="similarity">
    <text evidence="2">Belongs to the major facilitator superfamily. Folate-biopterin transporter (TC 2.A.71) family.</text>
</comment>
<dbReference type="PANTHER" id="PTHR31585">
    <property type="entry name" value="FOLATE-BIOPTERIN TRANSPORTER 1, CHLOROPLASTIC"/>
    <property type="match status" value="1"/>
</dbReference>
<dbReference type="InterPro" id="IPR039309">
    <property type="entry name" value="BT1"/>
</dbReference>
<dbReference type="Pfam" id="PF03092">
    <property type="entry name" value="BT1"/>
    <property type="match status" value="1"/>
</dbReference>
<evidence type="ECO:0000256" key="5">
    <source>
        <dbReference type="ARBA" id="ARBA00022989"/>
    </source>
</evidence>
<feature type="transmembrane region" description="Helical" evidence="7">
    <location>
        <begin position="337"/>
        <end position="356"/>
    </location>
</feature>
<evidence type="ECO:0000313" key="9">
    <source>
        <dbReference type="Proteomes" id="UP001209570"/>
    </source>
</evidence>
<dbReference type="SUPFAM" id="SSF103473">
    <property type="entry name" value="MFS general substrate transporter"/>
    <property type="match status" value="1"/>
</dbReference>
<dbReference type="AlphaFoldDB" id="A0AAD5LU06"/>
<evidence type="ECO:0000256" key="7">
    <source>
        <dbReference type="SAM" id="Phobius"/>
    </source>
</evidence>
<proteinExistence type="inferred from homology"/>
<feature type="transmembrane region" description="Helical" evidence="7">
    <location>
        <begin position="311"/>
        <end position="331"/>
    </location>
</feature>
<gene>
    <name evidence="8" type="ORF">P43SY_005777</name>
</gene>
<evidence type="ECO:0000256" key="3">
    <source>
        <dbReference type="ARBA" id="ARBA00022448"/>
    </source>
</evidence>
<comment type="subcellular location">
    <subcellularLocation>
        <location evidence="1">Membrane</location>
        <topology evidence="1">Multi-pass membrane protein</topology>
    </subcellularLocation>
</comment>
<evidence type="ECO:0000256" key="6">
    <source>
        <dbReference type="ARBA" id="ARBA00023136"/>
    </source>
</evidence>
<sequence>MDPSCHLEQRLSTSSRTKFDEKLGHYEEASTPDVLEDGALRPGGQPNLYSRQNIGLLAQYAAIGIIYGTLWGVIYPFLNNYLRMSGVETASAGALLTLPWTWKMFFGVISDCYPLFGYRRRPYIVLGWMIALIACFLMAVLPVGDPYYPDPKLAFIPEVNLTTDVIATFNKDAPDAGIKFVFLLALANLGCVIALTASDGILVELAQREPETVRGTTQTMICVAQDLFQCISAAMVGFGLNSHDYGGTWSKGMGFNGVMAVCAVASLLIIPISWLCIHEQRANRQSGRAVLRSIYDFIQQRVVYQILAFRFFRNLFSWFSVTATFPIQMLWAKVEPINNSTATILGYLLASLSWWLTKQYGLQWNWRVMIIVTQIAVIVIDAIPTFLTVWNVYRSQWFWLGGPLLENLPSSVGYVVSTFAAMEIIDVGNEATVYGLISMVSTIASPFSTVLTKNVDANFDIDFESLQNDDRHVRMEVTYAFLVAYGFKLFSLVFLVWLPPQKKETQELKRTGGKSKFFGQLTILYLTFAFCWSLMTNLMTFSSKTSCLKIAGGDGCK</sequence>
<keyword evidence="5 7" id="KW-1133">Transmembrane helix</keyword>
<reference evidence="8" key="1">
    <citation type="submission" date="2021-12" db="EMBL/GenBank/DDBJ databases">
        <title>Prjna785345.</title>
        <authorList>
            <person name="Rujirawat T."/>
            <person name="Krajaejun T."/>
        </authorList>
    </citation>
    <scope>NUCLEOTIDE SEQUENCE</scope>
    <source>
        <strain evidence="8">Pi057C3</strain>
    </source>
</reference>
<organism evidence="8 9">
    <name type="scientific">Pythium insidiosum</name>
    <name type="common">Pythiosis disease agent</name>
    <dbReference type="NCBI Taxonomy" id="114742"/>
    <lineage>
        <taxon>Eukaryota</taxon>
        <taxon>Sar</taxon>
        <taxon>Stramenopiles</taxon>
        <taxon>Oomycota</taxon>
        <taxon>Peronosporomycetes</taxon>
        <taxon>Pythiales</taxon>
        <taxon>Pythiaceae</taxon>
        <taxon>Pythium</taxon>
    </lineage>
</organism>
<accession>A0AAD5LU06</accession>
<dbReference type="EMBL" id="JAKCXM010000002">
    <property type="protein sequence ID" value="KAJ0409883.1"/>
    <property type="molecule type" value="Genomic_DNA"/>
</dbReference>
<dbReference type="InterPro" id="IPR036259">
    <property type="entry name" value="MFS_trans_sf"/>
</dbReference>
<evidence type="ECO:0000256" key="2">
    <source>
        <dbReference type="ARBA" id="ARBA00007015"/>
    </source>
</evidence>
<feature type="transmembrane region" description="Helical" evidence="7">
    <location>
        <begin position="98"/>
        <end position="116"/>
    </location>
</feature>
<evidence type="ECO:0008006" key="10">
    <source>
        <dbReference type="Google" id="ProtNLM"/>
    </source>
</evidence>
<feature type="transmembrane region" description="Helical" evidence="7">
    <location>
        <begin position="368"/>
        <end position="393"/>
    </location>
</feature>
<evidence type="ECO:0000256" key="4">
    <source>
        <dbReference type="ARBA" id="ARBA00022692"/>
    </source>
</evidence>
<feature type="transmembrane region" description="Helical" evidence="7">
    <location>
        <begin position="180"/>
        <end position="206"/>
    </location>
</feature>
<evidence type="ECO:0000313" key="8">
    <source>
        <dbReference type="EMBL" id="KAJ0409883.1"/>
    </source>
</evidence>
<feature type="transmembrane region" description="Helical" evidence="7">
    <location>
        <begin position="258"/>
        <end position="277"/>
    </location>
</feature>
<dbReference type="Proteomes" id="UP001209570">
    <property type="component" value="Unassembled WGS sequence"/>
</dbReference>
<feature type="transmembrane region" description="Helical" evidence="7">
    <location>
        <begin position="218"/>
        <end position="238"/>
    </location>
</feature>
<feature type="transmembrane region" description="Helical" evidence="7">
    <location>
        <begin position="517"/>
        <end position="535"/>
    </location>
</feature>
<feature type="transmembrane region" description="Helical" evidence="7">
    <location>
        <begin position="57"/>
        <end position="78"/>
    </location>
</feature>
<feature type="transmembrane region" description="Helical" evidence="7">
    <location>
        <begin position="123"/>
        <end position="143"/>
    </location>
</feature>
<keyword evidence="9" id="KW-1185">Reference proteome</keyword>
<comment type="caution">
    <text evidence="8">The sequence shown here is derived from an EMBL/GenBank/DDBJ whole genome shotgun (WGS) entry which is preliminary data.</text>
</comment>